<keyword evidence="2" id="KW-1185">Reference proteome</keyword>
<reference evidence="1 2" key="1">
    <citation type="submission" date="2018-06" db="EMBL/GenBank/DDBJ databases">
        <title>Genomic Encyclopedia of Archaeal and Bacterial Type Strains, Phase II (KMG-II): from individual species to whole genera.</title>
        <authorList>
            <person name="Goeker M."/>
        </authorList>
    </citation>
    <scope>NUCLEOTIDE SEQUENCE [LARGE SCALE GENOMIC DNA]</scope>
    <source>
        <strain evidence="1 2">DSM 24464</strain>
    </source>
</reference>
<comment type="caution">
    <text evidence="1">The sequence shown here is derived from an EMBL/GenBank/DDBJ whole genome shotgun (WGS) entry which is preliminary data.</text>
</comment>
<evidence type="ECO:0000313" key="1">
    <source>
        <dbReference type="EMBL" id="RAJ17821.1"/>
    </source>
</evidence>
<protein>
    <submittedName>
        <fullName evidence="1">Uncharacterized protein</fullName>
    </submittedName>
</protein>
<proteinExistence type="predicted"/>
<gene>
    <name evidence="1" type="ORF">LY08_00089</name>
</gene>
<dbReference type="EMBL" id="QLLO01000001">
    <property type="protein sequence ID" value="RAJ17821.1"/>
    <property type="molecule type" value="Genomic_DNA"/>
</dbReference>
<name>A0A327RMW0_9FLAO</name>
<evidence type="ECO:0000313" key="2">
    <source>
        <dbReference type="Proteomes" id="UP000248703"/>
    </source>
</evidence>
<dbReference type="Proteomes" id="UP000248703">
    <property type="component" value="Unassembled WGS sequence"/>
</dbReference>
<accession>A0A327RMW0</accession>
<organism evidence="1 2">
    <name type="scientific">Olleya aquimaris</name>
    <dbReference type="NCBI Taxonomy" id="639310"/>
    <lineage>
        <taxon>Bacteria</taxon>
        <taxon>Pseudomonadati</taxon>
        <taxon>Bacteroidota</taxon>
        <taxon>Flavobacteriia</taxon>
        <taxon>Flavobacteriales</taxon>
        <taxon>Flavobacteriaceae</taxon>
    </lineage>
</organism>
<sequence>MASYKRNNYKYVAGHYQRDEIVKKENLSAPANQKTEKSLPTHDVYARKMNGVNASSITNLALGSLAASTAINSAKRIFAPNTLPASKGDVEKLKKEINELKTLLKSKNQSWML</sequence>
<dbReference type="AlphaFoldDB" id="A0A327RMW0"/>
<dbReference type="RefSeq" id="WP_111658462.1">
    <property type="nucleotide sequence ID" value="NZ_QLLO01000001.1"/>
</dbReference>